<dbReference type="CDD" id="cd02440">
    <property type="entry name" value="AdoMet_MTases"/>
    <property type="match status" value="1"/>
</dbReference>
<evidence type="ECO:0000313" key="2">
    <source>
        <dbReference type="Proteomes" id="UP000706333"/>
    </source>
</evidence>
<dbReference type="SUPFAM" id="SSF53335">
    <property type="entry name" value="S-adenosyl-L-methionine-dependent methyltransferases"/>
    <property type="match status" value="1"/>
</dbReference>
<dbReference type="Pfam" id="PF13489">
    <property type="entry name" value="Methyltransf_23"/>
    <property type="match status" value="1"/>
</dbReference>
<keyword evidence="1" id="KW-0489">Methyltransferase</keyword>
<accession>A0A934WK46</accession>
<sequence length="177" mass="19016">MLAATAAHLSPSDRVLEIGCGTGGTAIRLAPGVARWIATDFSEEMIRIARAKPGSDTVTFRVACAVEALEDGPFDAICAFNVLHLVEDLPRTLALIHANLRPGGHLVAKVWCFAEVRPALRVLFRVLRLVGLFPATSTLGQAQLRAALLGAGFEITEQRVFGAHPQNPFIVARRPTD</sequence>
<gene>
    <name evidence="1" type="ORF">CCR87_15000</name>
</gene>
<dbReference type="PANTHER" id="PTHR43861">
    <property type="entry name" value="TRANS-ACONITATE 2-METHYLTRANSFERASE-RELATED"/>
    <property type="match status" value="1"/>
</dbReference>
<comment type="caution">
    <text evidence="1">The sequence shown here is derived from an EMBL/GenBank/DDBJ whole genome shotgun (WGS) entry which is preliminary data.</text>
</comment>
<reference evidence="1" key="1">
    <citation type="submission" date="2017-05" db="EMBL/GenBank/DDBJ databases">
        <authorList>
            <person name="Imhoff J.F."/>
            <person name="Rahn T."/>
            <person name="Kuenzel S."/>
            <person name="Neulinger S.C."/>
        </authorList>
    </citation>
    <scope>NUCLEOTIDE SEQUENCE</scope>
    <source>
        <strain evidence="1">LMG 28126</strain>
    </source>
</reference>
<keyword evidence="2" id="KW-1185">Reference proteome</keyword>
<protein>
    <submittedName>
        <fullName evidence="1">SAM-dependent methyltransferase</fullName>
    </submittedName>
</protein>
<reference evidence="1" key="2">
    <citation type="journal article" date="2020" name="Microorganisms">
        <title>Osmotic Adaptation and Compatible Solute Biosynthesis of Phototrophic Bacteria as Revealed from Genome Analyses.</title>
        <authorList>
            <person name="Imhoff J.F."/>
            <person name="Rahn T."/>
            <person name="Kunzel S."/>
            <person name="Keller A."/>
            <person name="Neulinger S.C."/>
        </authorList>
    </citation>
    <scope>NUCLEOTIDE SEQUENCE</scope>
    <source>
        <strain evidence="1">LMG 28126</strain>
    </source>
</reference>
<dbReference type="AlphaFoldDB" id="A0A934WK46"/>
<dbReference type="Gene3D" id="3.40.50.150">
    <property type="entry name" value="Vaccinia Virus protein VP39"/>
    <property type="match status" value="1"/>
</dbReference>
<dbReference type="GO" id="GO:0008168">
    <property type="term" value="F:methyltransferase activity"/>
    <property type="evidence" value="ECO:0007669"/>
    <property type="project" value="UniProtKB-KW"/>
</dbReference>
<proteinExistence type="predicted"/>
<name>A0A934WK46_9RHOB</name>
<organism evidence="1 2">
    <name type="scientific">Rhodobaculum claviforme</name>
    <dbReference type="NCBI Taxonomy" id="1549854"/>
    <lineage>
        <taxon>Bacteria</taxon>
        <taxon>Pseudomonadati</taxon>
        <taxon>Pseudomonadota</taxon>
        <taxon>Alphaproteobacteria</taxon>
        <taxon>Rhodobacterales</taxon>
        <taxon>Paracoccaceae</taxon>
        <taxon>Rhodobaculum</taxon>
    </lineage>
</organism>
<dbReference type="EMBL" id="NHSD01000314">
    <property type="protein sequence ID" value="MBK5928622.1"/>
    <property type="molecule type" value="Genomic_DNA"/>
</dbReference>
<keyword evidence="1" id="KW-0808">Transferase</keyword>
<dbReference type="Proteomes" id="UP000706333">
    <property type="component" value="Unassembled WGS sequence"/>
</dbReference>
<dbReference type="RefSeq" id="WP_201158385.1">
    <property type="nucleotide sequence ID" value="NZ_NHSD01000314.1"/>
</dbReference>
<dbReference type="PANTHER" id="PTHR43861:SF1">
    <property type="entry name" value="TRANS-ACONITATE 2-METHYLTRANSFERASE"/>
    <property type="match status" value="1"/>
</dbReference>
<evidence type="ECO:0000313" key="1">
    <source>
        <dbReference type="EMBL" id="MBK5928622.1"/>
    </source>
</evidence>
<dbReference type="InterPro" id="IPR029063">
    <property type="entry name" value="SAM-dependent_MTases_sf"/>
</dbReference>
<dbReference type="GO" id="GO:0032259">
    <property type="term" value="P:methylation"/>
    <property type="evidence" value="ECO:0007669"/>
    <property type="project" value="UniProtKB-KW"/>
</dbReference>